<keyword evidence="2" id="KW-1185">Reference proteome</keyword>
<reference evidence="1 2" key="1">
    <citation type="submission" date="2019-03" db="EMBL/GenBank/DDBJ databases">
        <title>Genomic Encyclopedia of Type Strains, Phase IV (KMG-IV): sequencing the most valuable type-strain genomes for metagenomic binning, comparative biology and taxonomic classification.</title>
        <authorList>
            <person name="Goeker M."/>
        </authorList>
    </citation>
    <scope>NUCLEOTIDE SEQUENCE [LARGE SCALE GENOMIC DNA]</scope>
    <source>
        <strain evidence="1 2">DSM 103428</strain>
    </source>
</reference>
<dbReference type="EMBL" id="SMGK01000007">
    <property type="protein sequence ID" value="TCK70176.1"/>
    <property type="molecule type" value="Genomic_DNA"/>
</dbReference>
<dbReference type="AlphaFoldDB" id="A0A4R1KXM1"/>
<evidence type="ECO:0000313" key="2">
    <source>
        <dbReference type="Proteomes" id="UP000295210"/>
    </source>
</evidence>
<dbReference type="Proteomes" id="UP000295210">
    <property type="component" value="Unassembled WGS sequence"/>
</dbReference>
<proteinExistence type="predicted"/>
<accession>A0A4R1KXM1</accession>
<gene>
    <name evidence="1" type="ORF">C7378_3331</name>
</gene>
<organism evidence="1 2">
    <name type="scientific">Acidipila rosea</name>
    <dbReference type="NCBI Taxonomy" id="768535"/>
    <lineage>
        <taxon>Bacteria</taxon>
        <taxon>Pseudomonadati</taxon>
        <taxon>Acidobacteriota</taxon>
        <taxon>Terriglobia</taxon>
        <taxon>Terriglobales</taxon>
        <taxon>Acidobacteriaceae</taxon>
        <taxon>Acidipila</taxon>
    </lineage>
</organism>
<comment type="caution">
    <text evidence="1">The sequence shown here is derived from an EMBL/GenBank/DDBJ whole genome shotgun (WGS) entry which is preliminary data.</text>
</comment>
<evidence type="ECO:0000313" key="1">
    <source>
        <dbReference type="EMBL" id="TCK70176.1"/>
    </source>
</evidence>
<sequence length="89" mass="9897">MAALGMNSDSLPPRFALVRASNLARRKEPHLEDLKWTDSYAVLFAVAAVAINNRNDVAGFRLAGTWTIRHTNEMLVTSPMQARQQSCLL</sequence>
<name>A0A4R1KXM1_9BACT</name>
<protein>
    <submittedName>
        <fullName evidence="1">Uncharacterized protein</fullName>
    </submittedName>
</protein>